<dbReference type="GO" id="GO:0030313">
    <property type="term" value="C:cell envelope"/>
    <property type="evidence" value="ECO:0007669"/>
    <property type="project" value="UniProtKB-SubCell"/>
</dbReference>
<dbReference type="STRING" id="321763.SAMN04488692_12917"/>
<name>A0A1G9SJA3_9FIRM</name>
<dbReference type="InterPro" id="IPR006143">
    <property type="entry name" value="RND_pump_MFP"/>
</dbReference>
<feature type="compositionally biased region" description="Low complexity" evidence="4">
    <location>
        <begin position="252"/>
        <end position="262"/>
    </location>
</feature>
<protein>
    <submittedName>
        <fullName evidence="7">RND family efflux transporter, MFP subunit</fullName>
    </submittedName>
</protein>
<organism evidence="7 8">
    <name type="scientific">Halarsenatibacter silvermanii</name>
    <dbReference type="NCBI Taxonomy" id="321763"/>
    <lineage>
        <taxon>Bacteria</taxon>
        <taxon>Bacillati</taxon>
        <taxon>Bacillota</taxon>
        <taxon>Clostridia</taxon>
        <taxon>Halanaerobiales</taxon>
        <taxon>Halarsenatibacteraceae</taxon>
        <taxon>Halarsenatibacter</taxon>
    </lineage>
</organism>
<feature type="domain" description="Multidrug resistance protein MdtA-like barrel-sandwich hybrid" evidence="5">
    <location>
        <begin position="89"/>
        <end position="375"/>
    </location>
</feature>
<sequence length="552" mass="61347">MLLLTKSGFFKKAVIAAVILTVLASGYLLVGDRLLGGENGEEEPNSREEMAAEEEEELATRVICFEAVIDDIEISNDFNITLEASKEYSIHPRLDGEVEHVNFDVGDRVEKGEVLAEIDDERYRAELEQAQAGLAAAEAELRRLETGTPEEELEQVRASMQEAQASVEGARRDVGYSEEIFEERTPDDMEIEEIETEYEQAERQLEIAEKELRQAELSYEDAEDNYERMSSLYEDGAISEREYEEALRGKEQAQSQLEAAEAGMRQSESALKGTETLKNMTIDLYDFRAEEEQMVSQARTQYEAAEASLEAAEAALAEAERGPTQEEIDAARARVEEAGAGVELASTVYDDVKIEAPADGTIAQVEIEEGETASPEAPLFYMVNLEVMEAVANINEPYVNQIEEGDEAPVTIYGAAEEEFTGRVNTISPLASEQGGFPVELRVPNPDEQIKSGMRGSIELIVDESQDTLLISQDATFEPEEHEADRADSSYKAVYVIDDENRARYQTVETGLETKDIVEIKSGLEEGDRLILHDQGRIEDGQKVEVVESETI</sequence>
<comment type="similarity">
    <text evidence="2">Belongs to the membrane fusion protein (MFP) (TC 8.A.1) family.</text>
</comment>
<accession>A0A1G9SJA3</accession>
<dbReference type="Gene3D" id="2.40.30.170">
    <property type="match status" value="1"/>
</dbReference>
<dbReference type="Proteomes" id="UP000199476">
    <property type="component" value="Unassembled WGS sequence"/>
</dbReference>
<dbReference type="Gene3D" id="2.40.50.100">
    <property type="match status" value="2"/>
</dbReference>
<dbReference type="Pfam" id="PF25917">
    <property type="entry name" value="BSH_RND"/>
    <property type="match status" value="1"/>
</dbReference>
<dbReference type="SUPFAM" id="SSF111369">
    <property type="entry name" value="HlyD-like secretion proteins"/>
    <property type="match status" value="2"/>
</dbReference>
<reference evidence="7 8" key="1">
    <citation type="submission" date="2016-10" db="EMBL/GenBank/DDBJ databases">
        <authorList>
            <person name="de Groot N.N."/>
        </authorList>
    </citation>
    <scope>NUCLEOTIDE SEQUENCE [LARGE SCALE GENOMIC DNA]</scope>
    <source>
        <strain evidence="7 8">SLAS-1</strain>
    </source>
</reference>
<dbReference type="PANTHER" id="PTHR32347">
    <property type="entry name" value="EFFLUX SYSTEM COMPONENT YKNX-RELATED"/>
    <property type="match status" value="1"/>
</dbReference>
<dbReference type="Gene3D" id="1.10.287.470">
    <property type="entry name" value="Helix hairpin bin"/>
    <property type="match status" value="2"/>
</dbReference>
<evidence type="ECO:0000259" key="6">
    <source>
        <dbReference type="Pfam" id="PF25954"/>
    </source>
</evidence>
<evidence type="ECO:0000256" key="4">
    <source>
        <dbReference type="SAM" id="MobiDB-lite"/>
    </source>
</evidence>
<dbReference type="Pfam" id="PF25954">
    <property type="entry name" value="Beta-barrel_RND_2"/>
    <property type="match status" value="1"/>
</dbReference>
<evidence type="ECO:0000313" key="8">
    <source>
        <dbReference type="Proteomes" id="UP000199476"/>
    </source>
</evidence>
<evidence type="ECO:0000256" key="3">
    <source>
        <dbReference type="ARBA" id="ARBA00023054"/>
    </source>
</evidence>
<dbReference type="RefSeq" id="WP_089761928.1">
    <property type="nucleotide sequence ID" value="NZ_FNGO01000029.1"/>
</dbReference>
<evidence type="ECO:0000256" key="2">
    <source>
        <dbReference type="ARBA" id="ARBA00009477"/>
    </source>
</evidence>
<comment type="subcellular location">
    <subcellularLocation>
        <location evidence="1">Cell envelope</location>
    </subcellularLocation>
</comment>
<feature type="domain" description="CusB-like beta-barrel" evidence="6">
    <location>
        <begin position="391"/>
        <end position="460"/>
    </location>
</feature>
<dbReference type="InterPro" id="IPR058625">
    <property type="entry name" value="MdtA-like_BSH"/>
</dbReference>
<dbReference type="GO" id="GO:0015562">
    <property type="term" value="F:efflux transmembrane transporter activity"/>
    <property type="evidence" value="ECO:0007669"/>
    <property type="project" value="InterPro"/>
</dbReference>
<dbReference type="NCBIfam" id="TIGR01730">
    <property type="entry name" value="RND_mfp"/>
    <property type="match status" value="1"/>
</dbReference>
<keyword evidence="3" id="KW-0175">Coiled coil</keyword>
<dbReference type="OrthoDB" id="9810430at2"/>
<evidence type="ECO:0000313" key="7">
    <source>
        <dbReference type="EMBL" id="SDM35509.1"/>
    </source>
</evidence>
<evidence type="ECO:0000259" key="5">
    <source>
        <dbReference type="Pfam" id="PF25917"/>
    </source>
</evidence>
<dbReference type="Gene3D" id="2.40.420.20">
    <property type="match status" value="1"/>
</dbReference>
<keyword evidence="8" id="KW-1185">Reference proteome</keyword>
<gene>
    <name evidence="7" type="ORF">SAMN04488692_12917</name>
</gene>
<proteinExistence type="inferred from homology"/>
<dbReference type="InterPro" id="IPR058792">
    <property type="entry name" value="Beta-barrel_RND_2"/>
</dbReference>
<dbReference type="GO" id="GO:0016020">
    <property type="term" value="C:membrane"/>
    <property type="evidence" value="ECO:0007669"/>
    <property type="project" value="InterPro"/>
</dbReference>
<dbReference type="InterPro" id="IPR050465">
    <property type="entry name" value="UPF0194_transport"/>
</dbReference>
<feature type="region of interest" description="Disordered" evidence="4">
    <location>
        <begin position="246"/>
        <end position="268"/>
    </location>
</feature>
<evidence type="ECO:0000256" key="1">
    <source>
        <dbReference type="ARBA" id="ARBA00004196"/>
    </source>
</evidence>
<dbReference type="PANTHER" id="PTHR32347:SF14">
    <property type="entry name" value="EFFLUX SYSTEM COMPONENT YKNX-RELATED"/>
    <property type="match status" value="1"/>
</dbReference>
<dbReference type="EMBL" id="FNGO01000029">
    <property type="protein sequence ID" value="SDM35509.1"/>
    <property type="molecule type" value="Genomic_DNA"/>
</dbReference>
<dbReference type="AlphaFoldDB" id="A0A1G9SJA3"/>